<dbReference type="EMBL" id="JBHLWK010000009">
    <property type="protein sequence ID" value="MFC0203926.1"/>
    <property type="molecule type" value="Genomic_DNA"/>
</dbReference>
<gene>
    <name evidence="1" type="ORF">ACFFJC_06540</name>
</gene>
<dbReference type="Proteomes" id="UP001589798">
    <property type="component" value="Unassembled WGS sequence"/>
</dbReference>
<proteinExistence type="predicted"/>
<keyword evidence="2" id="KW-1185">Reference proteome</keyword>
<evidence type="ECO:0000313" key="2">
    <source>
        <dbReference type="Proteomes" id="UP001589798"/>
    </source>
</evidence>
<accession>A0ABV6CT65</accession>
<reference evidence="1 2" key="1">
    <citation type="submission" date="2024-09" db="EMBL/GenBank/DDBJ databases">
        <authorList>
            <person name="Sun Q."/>
            <person name="Mori K."/>
        </authorList>
    </citation>
    <scope>NUCLEOTIDE SEQUENCE [LARGE SCALE GENOMIC DNA]</scope>
    <source>
        <strain evidence="1 2">CCM 7706</strain>
    </source>
</reference>
<organism evidence="1 2">
    <name type="scientific">Novosphingobium soli</name>
    <dbReference type="NCBI Taxonomy" id="574956"/>
    <lineage>
        <taxon>Bacteria</taxon>
        <taxon>Pseudomonadati</taxon>
        <taxon>Pseudomonadota</taxon>
        <taxon>Alphaproteobacteria</taxon>
        <taxon>Sphingomonadales</taxon>
        <taxon>Sphingomonadaceae</taxon>
        <taxon>Novosphingobium</taxon>
    </lineage>
</organism>
<dbReference type="RefSeq" id="WP_379486690.1">
    <property type="nucleotide sequence ID" value="NZ_JBHLWK010000009.1"/>
</dbReference>
<comment type="caution">
    <text evidence="1">The sequence shown here is derived from an EMBL/GenBank/DDBJ whole genome shotgun (WGS) entry which is preliminary data.</text>
</comment>
<evidence type="ECO:0000313" key="1">
    <source>
        <dbReference type="EMBL" id="MFC0203926.1"/>
    </source>
</evidence>
<protein>
    <submittedName>
        <fullName evidence="1">Uncharacterized protein</fullName>
    </submittedName>
</protein>
<name>A0ABV6CT65_9SPHN</name>
<sequence>MRLQLPVFQECDSIPLSLIADDRIVSRALRQANPPELRDVFMRLTVVRKGIFRTHLPGLGECARVDMSAGDAAPFLEREMYVLLGFQPSFEQLPEQRADAAPASRPLWTEWN</sequence>